<evidence type="ECO:0000259" key="1">
    <source>
        <dbReference type="PROSITE" id="PS50123"/>
    </source>
</evidence>
<dbReference type="SUPFAM" id="SSF53335">
    <property type="entry name" value="S-adenosyl-L-methionine-dependent methyltransferases"/>
    <property type="match status" value="1"/>
</dbReference>
<keyword evidence="2" id="KW-0489">Methyltransferase</keyword>
<dbReference type="InterPro" id="IPR022642">
    <property type="entry name" value="CheR_C"/>
</dbReference>
<dbReference type="Pfam" id="PF01739">
    <property type="entry name" value="CheR"/>
    <property type="match status" value="1"/>
</dbReference>
<sequence length="281" mass="32492">MVISKGMTGSVQISSGELEEVIQLVRQQYGYDFGDYARASLHRRVVRCMQKSGCRTAYELKFQLTNESRFFAWFIESLTVNVTEMFRDPGFYKELRTNVLPKLASYPTIKIWHAGCSTGEEVFSMAILLHEAGLLGRTRLYATDLNPANLERARQGIVPLQSMKDYTSNYIQSGGLNDFSAYYTARYEHAIIRKEYRKNLVFAMHNLATDQVFNEFQLVCCRNVLIYFNRTLQNRVVTLFGNSLSPWGYLALGMKESLLFSDMRHQFEAVNPAVRIYRRKK</sequence>
<dbReference type="InterPro" id="IPR022641">
    <property type="entry name" value="CheR_N"/>
</dbReference>
<comment type="caution">
    <text evidence="2">The sequence shown here is derived from an EMBL/GenBank/DDBJ whole genome shotgun (WGS) entry which is preliminary data.</text>
</comment>
<dbReference type="PANTHER" id="PTHR24422:SF8">
    <property type="entry name" value="CHEMOTAXIS PROTEIN"/>
    <property type="match status" value="1"/>
</dbReference>
<dbReference type="SMART" id="SM00138">
    <property type="entry name" value="MeTrc"/>
    <property type="match status" value="1"/>
</dbReference>
<dbReference type="GO" id="GO:0032259">
    <property type="term" value="P:methylation"/>
    <property type="evidence" value="ECO:0007669"/>
    <property type="project" value="UniProtKB-KW"/>
</dbReference>
<reference evidence="3" key="1">
    <citation type="journal article" date="2019" name="Int. J. Syst. Evol. Microbiol.">
        <title>The Global Catalogue of Microorganisms (GCM) 10K type strain sequencing project: providing services to taxonomists for standard genome sequencing and annotation.</title>
        <authorList>
            <consortium name="The Broad Institute Genomics Platform"/>
            <consortium name="The Broad Institute Genome Sequencing Center for Infectious Disease"/>
            <person name="Wu L."/>
            <person name="Ma J."/>
        </authorList>
    </citation>
    <scope>NUCLEOTIDE SEQUENCE [LARGE SCALE GENOMIC DNA]</scope>
    <source>
        <strain evidence="3">CCUG 55250</strain>
    </source>
</reference>
<keyword evidence="3" id="KW-1185">Reference proteome</keyword>
<dbReference type="InterPro" id="IPR029063">
    <property type="entry name" value="SAM-dependent_MTases_sf"/>
</dbReference>
<accession>A0ABW0IAJ8</accession>
<protein>
    <submittedName>
        <fullName evidence="2">CheR family methyltransferase</fullName>
    </submittedName>
</protein>
<evidence type="ECO:0000313" key="3">
    <source>
        <dbReference type="Proteomes" id="UP001596106"/>
    </source>
</evidence>
<dbReference type="PROSITE" id="PS50123">
    <property type="entry name" value="CHER"/>
    <property type="match status" value="1"/>
</dbReference>
<dbReference type="EMBL" id="JBHSMA010000004">
    <property type="protein sequence ID" value="MFC5410546.1"/>
    <property type="molecule type" value="Genomic_DNA"/>
</dbReference>
<dbReference type="SUPFAM" id="SSF47757">
    <property type="entry name" value="Chemotaxis receptor methyltransferase CheR, N-terminal domain"/>
    <property type="match status" value="1"/>
</dbReference>
<name>A0ABW0IAJ8_9BACT</name>
<gene>
    <name evidence="2" type="ORF">ACFPMF_14560</name>
</gene>
<dbReference type="Proteomes" id="UP001596106">
    <property type="component" value="Unassembled WGS sequence"/>
</dbReference>
<proteinExistence type="predicted"/>
<dbReference type="InterPro" id="IPR050903">
    <property type="entry name" value="Bact_Chemotaxis_MeTrfase"/>
</dbReference>
<keyword evidence="2" id="KW-0808">Transferase</keyword>
<evidence type="ECO:0000313" key="2">
    <source>
        <dbReference type="EMBL" id="MFC5410546.1"/>
    </source>
</evidence>
<dbReference type="GO" id="GO:0008168">
    <property type="term" value="F:methyltransferase activity"/>
    <property type="evidence" value="ECO:0007669"/>
    <property type="project" value="UniProtKB-KW"/>
</dbReference>
<dbReference type="Gene3D" id="3.40.50.150">
    <property type="entry name" value="Vaccinia Virus protein VP39"/>
    <property type="match status" value="1"/>
</dbReference>
<dbReference type="RefSeq" id="WP_379846244.1">
    <property type="nucleotide sequence ID" value="NZ_JBHSMA010000004.1"/>
</dbReference>
<dbReference type="Pfam" id="PF03705">
    <property type="entry name" value="CheR_N"/>
    <property type="match status" value="1"/>
</dbReference>
<feature type="domain" description="CheR-type methyltransferase" evidence="1">
    <location>
        <begin position="6"/>
        <end position="280"/>
    </location>
</feature>
<dbReference type="PRINTS" id="PR00996">
    <property type="entry name" value="CHERMTFRASE"/>
</dbReference>
<dbReference type="InterPro" id="IPR000780">
    <property type="entry name" value="CheR_MeTrfase"/>
</dbReference>
<organism evidence="2 3">
    <name type="scientific">Larkinella bovis</name>
    <dbReference type="NCBI Taxonomy" id="683041"/>
    <lineage>
        <taxon>Bacteria</taxon>
        <taxon>Pseudomonadati</taxon>
        <taxon>Bacteroidota</taxon>
        <taxon>Cytophagia</taxon>
        <taxon>Cytophagales</taxon>
        <taxon>Spirosomataceae</taxon>
        <taxon>Larkinella</taxon>
    </lineage>
</organism>
<dbReference type="PANTHER" id="PTHR24422">
    <property type="entry name" value="CHEMOTAXIS PROTEIN METHYLTRANSFERASE"/>
    <property type="match status" value="1"/>
</dbReference>